<evidence type="ECO:0000313" key="2">
    <source>
        <dbReference type="Proteomes" id="UP000003107"/>
    </source>
</evidence>
<organism evidence="1 2">
    <name type="scientific">Campylobacter showae RM3277</name>
    <dbReference type="NCBI Taxonomy" id="553219"/>
    <lineage>
        <taxon>Bacteria</taxon>
        <taxon>Pseudomonadati</taxon>
        <taxon>Campylobacterota</taxon>
        <taxon>Epsilonproteobacteria</taxon>
        <taxon>Campylobacterales</taxon>
        <taxon>Campylobacteraceae</taxon>
        <taxon>Campylobacter</taxon>
    </lineage>
</organism>
<comment type="caution">
    <text evidence="1">The sequence shown here is derived from an EMBL/GenBank/DDBJ whole genome shotgun (WGS) entry which is preliminary data.</text>
</comment>
<gene>
    <name evidence="1" type="ORF">CAMSH0001_0440</name>
</gene>
<reference evidence="1 2" key="1">
    <citation type="submission" date="2009-07" db="EMBL/GenBank/DDBJ databases">
        <authorList>
            <person name="Madupu R."/>
            <person name="Sebastian Y."/>
            <person name="Durkin A.S."/>
            <person name="Torralba M."/>
            <person name="Methe B."/>
            <person name="Sutton G.G."/>
            <person name="Strausberg R.L."/>
            <person name="Nelson K.E."/>
        </authorList>
    </citation>
    <scope>NUCLEOTIDE SEQUENCE [LARGE SCALE GENOMIC DNA]</scope>
    <source>
        <strain evidence="1 2">RM3277</strain>
    </source>
</reference>
<dbReference type="EMBL" id="ACVQ01000017">
    <property type="protein sequence ID" value="EET79944.1"/>
    <property type="molecule type" value="Genomic_DNA"/>
</dbReference>
<dbReference type="AlphaFoldDB" id="C6RFD6"/>
<keyword evidence="2" id="KW-1185">Reference proteome</keyword>
<sequence length="53" mass="6423">MRRKIPPYFILNNCLKNVGFYYKFANSMFKIRLFLRIGKESEAAKKPLRKRII</sequence>
<protein>
    <submittedName>
        <fullName evidence="1">Uncharacterized protein</fullName>
    </submittedName>
</protein>
<dbReference type="Proteomes" id="UP000003107">
    <property type="component" value="Unassembled WGS sequence"/>
</dbReference>
<accession>C6RFD6</accession>
<evidence type="ECO:0000313" key="1">
    <source>
        <dbReference type="EMBL" id="EET79944.1"/>
    </source>
</evidence>
<proteinExistence type="predicted"/>
<name>C6RFD6_9BACT</name>